<sequence>WIGFGKQCFHFSEHINNWTSSQNFCTALEGHLALFDSLEKVRYNGDSDHCFGLHREAPEHPWMDPIRGGREYTYLSDRGISSGRGYTHRKWICSLKLLFTRAMDFKY</sequence>
<dbReference type="EMBL" id="JBBHLL010000677">
    <property type="protein sequence ID" value="KAK7798622.1"/>
    <property type="molecule type" value="Genomic_DNA"/>
</dbReference>
<dbReference type="PANTHER" id="PTHR45710:SF35">
    <property type="entry name" value="C-TYPE LECTIN DOMAIN FAMILY 2 MEMBER D"/>
    <property type="match status" value="1"/>
</dbReference>
<comment type="caution">
    <text evidence="2">The sequence shown here is derived from an EMBL/GenBank/DDBJ whole genome shotgun (WGS) entry which is preliminary data.</text>
</comment>
<feature type="non-terminal residue" evidence="2">
    <location>
        <position position="107"/>
    </location>
</feature>
<dbReference type="GO" id="GO:0009897">
    <property type="term" value="C:external side of plasma membrane"/>
    <property type="evidence" value="ECO:0007669"/>
    <property type="project" value="TreeGrafter"/>
</dbReference>
<name>A0AAW0H7Y6_MYOGA</name>
<evidence type="ECO:0000313" key="3">
    <source>
        <dbReference type="Proteomes" id="UP001488838"/>
    </source>
</evidence>
<comment type="subcellular location">
    <subcellularLocation>
        <location evidence="1">Membrane</location>
        <topology evidence="1">Single-pass type II membrane protein</topology>
    </subcellularLocation>
</comment>
<protein>
    <submittedName>
        <fullName evidence="2">Uncharacterized protein</fullName>
    </submittedName>
</protein>
<dbReference type="Gene3D" id="3.10.100.10">
    <property type="entry name" value="Mannose-Binding Protein A, subunit A"/>
    <property type="match status" value="1"/>
</dbReference>
<dbReference type="AlphaFoldDB" id="A0AAW0H7Y6"/>
<dbReference type="GO" id="GO:0046703">
    <property type="term" value="F:natural killer cell lectin-like receptor binding"/>
    <property type="evidence" value="ECO:0007669"/>
    <property type="project" value="TreeGrafter"/>
</dbReference>
<dbReference type="InterPro" id="IPR016186">
    <property type="entry name" value="C-type_lectin-like/link_sf"/>
</dbReference>
<dbReference type="InterPro" id="IPR016187">
    <property type="entry name" value="CTDL_fold"/>
</dbReference>
<organism evidence="2 3">
    <name type="scientific">Myodes glareolus</name>
    <name type="common">Bank vole</name>
    <name type="synonym">Clethrionomys glareolus</name>
    <dbReference type="NCBI Taxonomy" id="447135"/>
    <lineage>
        <taxon>Eukaryota</taxon>
        <taxon>Metazoa</taxon>
        <taxon>Chordata</taxon>
        <taxon>Craniata</taxon>
        <taxon>Vertebrata</taxon>
        <taxon>Euteleostomi</taxon>
        <taxon>Mammalia</taxon>
        <taxon>Eutheria</taxon>
        <taxon>Euarchontoglires</taxon>
        <taxon>Glires</taxon>
        <taxon>Rodentia</taxon>
        <taxon>Myomorpha</taxon>
        <taxon>Muroidea</taxon>
        <taxon>Cricetidae</taxon>
        <taxon>Arvicolinae</taxon>
        <taxon>Myodes</taxon>
    </lineage>
</organism>
<reference evidence="2 3" key="1">
    <citation type="journal article" date="2023" name="bioRxiv">
        <title>Conserved and derived expression patterns and positive selection on dental genes reveal complex evolutionary context of ever-growing rodent molars.</title>
        <authorList>
            <person name="Calamari Z.T."/>
            <person name="Song A."/>
            <person name="Cohen E."/>
            <person name="Akter M."/>
            <person name="Roy R.D."/>
            <person name="Hallikas O."/>
            <person name="Christensen M.M."/>
            <person name="Li P."/>
            <person name="Marangoni P."/>
            <person name="Jernvall J."/>
            <person name="Klein O.D."/>
        </authorList>
    </citation>
    <scope>NUCLEOTIDE SEQUENCE [LARGE SCALE GENOMIC DNA]</scope>
    <source>
        <strain evidence="2">V071</strain>
    </source>
</reference>
<evidence type="ECO:0000313" key="2">
    <source>
        <dbReference type="EMBL" id="KAK7798622.1"/>
    </source>
</evidence>
<accession>A0AAW0H7Y6</accession>
<gene>
    <name evidence="2" type="ORF">U0070_012851</name>
</gene>
<evidence type="ECO:0000256" key="1">
    <source>
        <dbReference type="ARBA" id="ARBA00004606"/>
    </source>
</evidence>
<dbReference type="PANTHER" id="PTHR45710">
    <property type="entry name" value="C-TYPE LECTIN DOMAIN-CONTAINING PROTEIN 180"/>
    <property type="match status" value="1"/>
</dbReference>
<dbReference type="SUPFAM" id="SSF56436">
    <property type="entry name" value="C-type lectin-like"/>
    <property type="match status" value="1"/>
</dbReference>
<dbReference type="InterPro" id="IPR050828">
    <property type="entry name" value="C-type_lectin/matrix_domain"/>
</dbReference>
<dbReference type="Proteomes" id="UP001488838">
    <property type="component" value="Unassembled WGS sequence"/>
</dbReference>
<proteinExistence type="predicted"/>
<feature type="non-terminal residue" evidence="2">
    <location>
        <position position="1"/>
    </location>
</feature>
<keyword evidence="3" id="KW-1185">Reference proteome</keyword>